<gene>
    <name evidence="1" type="ORF">Q73A0000_15110</name>
</gene>
<accession>A0A7M2YBG3</accession>
<sequence length="149" mass="16911">MKRNISHVFFLIILLFSILNFSSCSNREETVSCFPSTPINVVLNLNLPTYFTLQNVGGWIYINEQQSGTRGLIIVRTTTGFKVYDRNAPHICPDSNTTLSVENDIKIVCPKDGAEWITITGEPTKISQVPPKTYPYSYDTYTKILSVYY</sequence>
<organism evidence="1 2">
    <name type="scientific">Kaistella flava</name>
    <name type="common">ex Peng et al. 2021</name>
    <dbReference type="NCBI Taxonomy" id="2038776"/>
    <lineage>
        <taxon>Bacteria</taxon>
        <taxon>Pseudomonadati</taxon>
        <taxon>Bacteroidota</taxon>
        <taxon>Flavobacteriia</taxon>
        <taxon>Flavobacteriales</taxon>
        <taxon>Weeksellaceae</taxon>
        <taxon>Chryseobacterium group</taxon>
        <taxon>Kaistella</taxon>
    </lineage>
</organism>
<keyword evidence="2" id="KW-1185">Reference proteome</keyword>
<protein>
    <recommendedName>
        <fullName evidence="3">Rieske domain-containing protein</fullName>
    </recommendedName>
</protein>
<dbReference type="RefSeq" id="WP_193811779.1">
    <property type="nucleotide sequence ID" value="NZ_CP040442.1"/>
</dbReference>
<evidence type="ECO:0000313" key="1">
    <source>
        <dbReference type="EMBL" id="QOW11608.1"/>
    </source>
</evidence>
<reference evidence="1 2" key="1">
    <citation type="submission" date="2019-05" db="EMBL/GenBank/DDBJ databases">
        <title>Chryseobacterium sp. isolated from King George Island, maritime Antarctica.</title>
        <authorList>
            <person name="Peng X."/>
        </authorList>
    </citation>
    <scope>NUCLEOTIDE SEQUENCE [LARGE SCALE GENOMIC DNA]</scope>
    <source>
        <strain evidence="1 2">7-3A</strain>
    </source>
</reference>
<name>A0A7M2YBG3_9FLAO</name>
<dbReference type="EMBL" id="CP040442">
    <property type="protein sequence ID" value="QOW11608.1"/>
    <property type="molecule type" value="Genomic_DNA"/>
</dbReference>
<dbReference type="KEGG" id="kfa:Q73A0000_15110"/>
<evidence type="ECO:0000313" key="2">
    <source>
        <dbReference type="Proteomes" id="UP000594195"/>
    </source>
</evidence>
<proteinExistence type="predicted"/>
<evidence type="ECO:0008006" key="3">
    <source>
        <dbReference type="Google" id="ProtNLM"/>
    </source>
</evidence>
<dbReference type="Proteomes" id="UP000594195">
    <property type="component" value="Chromosome"/>
</dbReference>
<dbReference type="AlphaFoldDB" id="A0A7M2YBG3"/>